<dbReference type="InParanoid" id="J7SCC2"/>
<reference evidence="2 3" key="1">
    <citation type="journal article" date="2012" name="Appl. Environ. Microbiol.">
        <title>Short-read sequencing for genomic analysis of the brown rot fungus Fibroporia radiculosa.</title>
        <authorList>
            <person name="Tang J.D."/>
            <person name="Perkins A.D."/>
            <person name="Sonstegard T.S."/>
            <person name="Schroeder S.G."/>
            <person name="Burgess S.C."/>
            <person name="Diehl S.V."/>
        </authorList>
    </citation>
    <scope>NUCLEOTIDE SEQUENCE [LARGE SCALE GENOMIC DNA]</scope>
    <source>
        <strain evidence="2 3">TFFH 294</strain>
    </source>
</reference>
<sequence>MVLHQLPGPVTDLPQDVSEASTGSYHTIPIQSFPMSSPMNVSSSPDPDEPHTVSSLPKSPTIPPVASNVSNNGSNFPVSNLHLLAETSKYVTASEGGHSSDPQEFVIYSNNIVQRPANNILRTWWSISFNTLMPVEDVDPIKCMMLHFPRAYATHVSHPPIGIPINGNPAFSLRHVSTITLGALCTAEPIGNWNSSDKKWEEDTWEYLLTQESNALESLWALLQAMGDLGVVDEVNCFWAVDAKLDLLLAVQG</sequence>
<keyword evidence="3" id="KW-1185">Reference proteome</keyword>
<dbReference type="GeneID" id="24101951"/>
<evidence type="ECO:0000313" key="2">
    <source>
        <dbReference type="EMBL" id="CCM07051.1"/>
    </source>
</evidence>
<protein>
    <submittedName>
        <fullName evidence="2">Uncharacterized protein</fullName>
    </submittedName>
</protein>
<feature type="region of interest" description="Disordered" evidence="1">
    <location>
        <begin position="1"/>
        <end position="20"/>
    </location>
</feature>
<accession>J7SCC2</accession>
<proteinExistence type="predicted"/>
<evidence type="ECO:0000313" key="3">
    <source>
        <dbReference type="Proteomes" id="UP000006352"/>
    </source>
</evidence>
<dbReference type="Proteomes" id="UP000006352">
    <property type="component" value="Unassembled WGS sequence"/>
</dbReference>
<feature type="compositionally biased region" description="Low complexity" evidence="1">
    <location>
        <begin position="32"/>
        <end position="45"/>
    </location>
</feature>
<feature type="region of interest" description="Disordered" evidence="1">
    <location>
        <begin position="27"/>
        <end position="63"/>
    </location>
</feature>
<dbReference type="EMBL" id="HE797629">
    <property type="protein sequence ID" value="CCM07051.1"/>
    <property type="molecule type" value="Genomic_DNA"/>
</dbReference>
<name>J7SCC2_9APHY</name>
<dbReference type="RefSeq" id="XP_012177072.1">
    <property type="nucleotide sequence ID" value="XM_012321682.1"/>
</dbReference>
<gene>
    <name evidence="2" type="ORF">FIBRA_09371</name>
</gene>
<dbReference type="HOGENOM" id="CLU_113376_0_0_1"/>
<organism evidence="2 3">
    <name type="scientific">Fibroporia radiculosa</name>
    <dbReference type="NCBI Taxonomy" id="599839"/>
    <lineage>
        <taxon>Eukaryota</taxon>
        <taxon>Fungi</taxon>
        <taxon>Dikarya</taxon>
        <taxon>Basidiomycota</taxon>
        <taxon>Agaricomycotina</taxon>
        <taxon>Agaricomycetes</taxon>
        <taxon>Polyporales</taxon>
        <taxon>Fibroporiaceae</taxon>
        <taxon>Fibroporia</taxon>
    </lineage>
</organism>
<dbReference type="AlphaFoldDB" id="J7SCC2"/>
<evidence type="ECO:0000256" key="1">
    <source>
        <dbReference type="SAM" id="MobiDB-lite"/>
    </source>
</evidence>